<dbReference type="Pfam" id="PF24883">
    <property type="entry name" value="NPHP3_N"/>
    <property type="match status" value="1"/>
</dbReference>
<dbReference type="GO" id="GO:0009116">
    <property type="term" value="P:nucleoside metabolic process"/>
    <property type="evidence" value="ECO:0007669"/>
    <property type="project" value="InterPro"/>
</dbReference>
<dbReference type="AlphaFoldDB" id="B8M470"/>
<dbReference type="Pfam" id="PF01048">
    <property type="entry name" value="PNP_UDP_1"/>
    <property type="match status" value="1"/>
</dbReference>
<evidence type="ECO:0000259" key="5">
    <source>
        <dbReference type="Pfam" id="PF24883"/>
    </source>
</evidence>
<feature type="domain" description="GPI inositol-deacylase winged helix" evidence="3">
    <location>
        <begin position="570"/>
        <end position="653"/>
    </location>
</feature>
<dbReference type="eggNOG" id="KOG4177">
    <property type="taxonomic scope" value="Eukaryota"/>
</dbReference>
<evidence type="ECO:0000259" key="4">
    <source>
        <dbReference type="Pfam" id="PF23239"/>
    </source>
</evidence>
<dbReference type="Proteomes" id="UP000001745">
    <property type="component" value="Unassembled WGS sequence"/>
</dbReference>
<dbReference type="EMBL" id="EQ962654">
    <property type="protein sequence ID" value="EED20813.1"/>
    <property type="molecule type" value="Genomic_DNA"/>
</dbReference>
<name>B8M470_TALSN</name>
<evidence type="ECO:0000256" key="1">
    <source>
        <dbReference type="ARBA" id="ARBA00022737"/>
    </source>
</evidence>
<dbReference type="InterPro" id="IPR000845">
    <property type="entry name" value="Nucleoside_phosphorylase_d"/>
</dbReference>
<proteinExistence type="predicted"/>
<dbReference type="Pfam" id="PF22939">
    <property type="entry name" value="WHD_GPIID"/>
    <property type="match status" value="1"/>
</dbReference>
<keyword evidence="1" id="KW-0677">Repeat</keyword>
<dbReference type="STRING" id="441959.B8M470"/>
<dbReference type="OMA" id="VIKHGCT"/>
<dbReference type="Gene3D" id="3.40.50.1580">
    <property type="entry name" value="Nucleoside phosphorylase domain"/>
    <property type="match status" value="1"/>
</dbReference>
<feature type="domain" description="Nucleoside phosphorylase" evidence="2">
    <location>
        <begin position="12"/>
        <end position="232"/>
    </location>
</feature>
<dbReference type="PANTHER" id="PTHR46082:SF11">
    <property type="entry name" value="AAA+ ATPASE DOMAIN-CONTAINING PROTEIN-RELATED"/>
    <property type="match status" value="1"/>
</dbReference>
<organism evidence="6 7">
    <name type="scientific">Talaromyces stipitatus (strain ATCC 10500 / CBS 375.48 / QM 6759 / NRRL 1006)</name>
    <name type="common">Penicillium stipitatum</name>
    <dbReference type="NCBI Taxonomy" id="441959"/>
    <lineage>
        <taxon>Eukaryota</taxon>
        <taxon>Fungi</taxon>
        <taxon>Dikarya</taxon>
        <taxon>Ascomycota</taxon>
        <taxon>Pezizomycotina</taxon>
        <taxon>Eurotiomycetes</taxon>
        <taxon>Eurotiomycetidae</taxon>
        <taxon>Eurotiales</taxon>
        <taxon>Trichocomaceae</taxon>
        <taxon>Talaromyces</taxon>
        <taxon>Talaromyces sect. Talaromyces</taxon>
    </lineage>
</organism>
<dbReference type="InParanoid" id="B8M470"/>
<dbReference type="VEuPathDB" id="FungiDB:TSTA_040070"/>
<dbReference type="Pfam" id="PF23239">
    <property type="entry name" value="DUF7069"/>
    <property type="match status" value="1"/>
</dbReference>
<evidence type="ECO:0000259" key="3">
    <source>
        <dbReference type="Pfam" id="PF22939"/>
    </source>
</evidence>
<dbReference type="PANTHER" id="PTHR46082">
    <property type="entry name" value="ATP/GTP-BINDING PROTEIN-RELATED"/>
    <property type="match status" value="1"/>
</dbReference>
<dbReference type="InterPro" id="IPR035994">
    <property type="entry name" value="Nucleoside_phosphorylase_sf"/>
</dbReference>
<evidence type="ECO:0000313" key="7">
    <source>
        <dbReference type="Proteomes" id="UP000001745"/>
    </source>
</evidence>
<dbReference type="SUPFAM" id="SSF53167">
    <property type="entry name" value="Purine and uridine phosphorylases"/>
    <property type="match status" value="1"/>
</dbReference>
<sequence>METPPSRYKFQIGWICALPIEAAAAIQMLDENFGILQEQERTDSNTYTLGRIGRHYVVIACLPDRQYGITLATTVANNMMRTFSDSLCIGLIVGIGGGAPSAEHNIRLGDIVVSRPEGSYSGVIQHNMGKISRDGKIQRLGSLNSPLKSLLNALAQEEDRITREDGDPQTHYGTIASGNTLIKDGKTREAIREDTGALCFEMEAAGLMADFPCLMIRGICDYADSHKNKQWQGYAALAAAAFTKELLGYVPKGVSQESLVADMCSLLEDIKEDQRKAFDQREGHHREKMERVLTEDQRRCHQAFKTSTYEKFKNINPNRLEGTCEWISADPGCGKSVLAKSLIDSVFGASDPTVSIVYFFFKDNDEQNNLATALCAVLHQLFSWQPQLLRHALPFWERNKEKIQYEVDNMWRIFMVATSDRIFENTLIERLREFHNRHQASQGNWLKFLVTSRPYDDIQDRFRPVTEFFPQIHLRGKEENDQIHEEINLVVKVKVTELGKDLGLCADTQERLQKELYNMKHRTYLWLYLAIDDLKSTLKHSLRPDRETIPPLPKNVPEAYERILDRVPSDQKAKVKTILRIIVGARRPLTVREMAMALGVATTPDAETAMEAGLSSNKLDQKIRQLCGLFVFIKEFKIYLIHQTAREFLICKHDNSVSFYWYLEQSKTEAQMTEICVKYLHMNDLVSDDRASKIGPIISEAYHVQKLDWCNGSGGCMTLPPICFICGFPNFGGQ</sequence>
<evidence type="ECO:0000313" key="6">
    <source>
        <dbReference type="EMBL" id="EED20813.1"/>
    </source>
</evidence>
<dbReference type="GO" id="GO:0003824">
    <property type="term" value="F:catalytic activity"/>
    <property type="evidence" value="ECO:0007669"/>
    <property type="project" value="InterPro"/>
</dbReference>
<dbReference type="OrthoDB" id="4223623at2759"/>
<feature type="domain" description="Nephrocystin 3-like N-terminal" evidence="5">
    <location>
        <begin position="301"/>
        <end position="417"/>
    </location>
</feature>
<accession>B8M470</accession>
<protein>
    <submittedName>
        <fullName evidence="6">Uncharacterized protein</fullName>
    </submittedName>
</protein>
<dbReference type="InterPro" id="IPR055497">
    <property type="entry name" value="DUF7069"/>
</dbReference>
<dbReference type="PhylomeDB" id="B8M470"/>
<dbReference type="RefSeq" id="XP_002481247.1">
    <property type="nucleotide sequence ID" value="XM_002481202.1"/>
</dbReference>
<gene>
    <name evidence="6" type="ORF">TSTA_040070</name>
</gene>
<evidence type="ECO:0000259" key="2">
    <source>
        <dbReference type="Pfam" id="PF01048"/>
    </source>
</evidence>
<dbReference type="InterPro" id="IPR053137">
    <property type="entry name" value="NLR-like"/>
</dbReference>
<dbReference type="GeneID" id="8109766"/>
<keyword evidence="7" id="KW-1185">Reference proteome</keyword>
<feature type="domain" description="DUF7069" evidence="4">
    <location>
        <begin position="483"/>
        <end position="541"/>
    </location>
</feature>
<dbReference type="InterPro" id="IPR056884">
    <property type="entry name" value="NPHP3-like_N"/>
</dbReference>
<dbReference type="InterPro" id="IPR054471">
    <property type="entry name" value="GPIID_WHD"/>
</dbReference>
<reference evidence="7" key="1">
    <citation type="journal article" date="2015" name="Genome Announc.">
        <title>Genome sequence of the AIDS-associated pathogen Penicillium marneffei (ATCC18224) and its near taxonomic relative Talaromyces stipitatus (ATCC10500).</title>
        <authorList>
            <person name="Nierman W.C."/>
            <person name="Fedorova-Abrams N.D."/>
            <person name="Andrianopoulos A."/>
        </authorList>
    </citation>
    <scope>NUCLEOTIDE SEQUENCE [LARGE SCALE GENOMIC DNA]</scope>
    <source>
        <strain evidence="7">ATCC 10500 / CBS 375.48 / QM 6759 / NRRL 1006</strain>
    </source>
</reference>
<dbReference type="HOGENOM" id="CLU_000288_34_2_1"/>